<name>A0AAV4U009_9ARAC</name>
<organism evidence="1 2">
    <name type="scientific">Caerostris darwini</name>
    <dbReference type="NCBI Taxonomy" id="1538125"/>
    <lineage>
        <taxon>Eukaryota</taxon>
        <taxon>Metazoa</taxon>
        <taxon>Ecdysozoa</taxon>
        <taxon>Arthropoda</taxon>
        <taxon>Chelicerata</taxon>
        <taxon>Arachnida</taxon>
        <taxon>Araneae</taxon>
        <taxon>Araneomorphae</taxon>
        <taxon>Entelegynae</taxon>
        <taxon>Araneoidea</taxon>
        <taxon>Araneidae</taxon>
        <taxon>Caerostris</taxon>
    </lineage>
</organism>
<keyword evidence="2" id="KW-1185">Reference proteome</keyword>
<protein>
    <submittedName>
        <fullName evidence="1">Uncharacterized protein</fullName>
    </submittedName>
</protein>
<comment type="caution">
    <text evidence="1">The sequence shown here is derived from an EMBL/GenBank/DDBJ whole genome shotgun (WGS) entry which is preliminary data.</text>
</comment>
<dbReference type="EMBL" id="BPLQ01010495">
    <property type="protein sequence ID" value="GIY51094.1"/>
    <property type="molecule type" value="Genomic_DNA"/>
</dbReference>
<dbReference type="AlphaFoldDB" id="A0AAV4U009"/>
<reference evidence="1 2" key="1">
    <citation type="submission" date="2021-06" db="EMBL/GenBank/DDBJ databases">
        <title>Caerostris darwini draft genome.</title>
        <authorList>
            <person name="Kono N."/>
            <person name="Arakawa K."/>
        </authorList>
    </citation>
    <scope>NUCLEOTIDE SEQUENCE [LARGE SCALE GENOMIC DNA]</scope>
</reference>
<accession>A0AAV4U009</accession>
<proteinExistence type="predicted"/>
<evidence type="ECO:0000313" key="1">
    <source>
        <dbReference type="EMBL" id="GIY51094.1"/>
    </source>
</evidence>
<evidence type="ECO:0000313" key="2">
    <source>
        <dbReference type="Proteomes" id="UP001054837"/>
    </source>
</evidence>
<sequence>MKHLNDLPFRALKQQIVGTPAASPAKSITKLTAFRHRWEVKNHVVFKKIVRCWNKFQLHLKARALLQHLLACPHAFTHSEIRESLSSLIGLVISFVTSSHSLRKSWTIVTMTTGTRFSQEFIQSGVFSVSLCVCVYFSFVLSRVWTSATTPRPPHLHGGGKGRGVPRTVSVVDSFL</sequence>
<dbReference type="Proteomes" id="UP001054837">
    <property type="component" value="Unassembled WGS sequence"/>
</dbReference>
<gene>
    <name evidence="1" type="ORF">CDAR_498281</name>
</gene>